<sequence length="239" mass="26606">MLYSFVQVIQYTAFGPRSPFYCYLAHYTYIWDAFLVGSLNLQTPPPMTGTLTIKFSPDMLEWNAWELPDTARSNQSILIHAKDMLNGRTEPRSALSDIYVFRGIIVAANGTKPIAVKITHSDGSAEALAREFPVYEAIKDLQGSTVPICYGLFRGNVYGPYPEASNVWVDTSCLVTEYCGEPLTHSLHGISLNAKLAVITQLHLLHRAGYSRGDFANRNIILNDTNKFCIIDFGASKKT</sequence>
<accession>A0A067M773</accession>
<dbReference type="GO" id="GO:0005524">
    <property type="term" value="F:ATP binding"/>
    <property type="evidence" value="ECO:0007669"/>
    <property type="project" value="InterPro"/>
</dbReference>
<dbReference type="Gene3D" id="1.10.510.10">
    <property type="entry name" value="Transferase(Phosphotransferase) domain 1"/>
    <property type="match status" value="1"/>
</dbReference>
<organism evidence="2 3">
    <name type="scientific">Botryobasidium botryosum (strain FD-172 SS1)</name>
    <dbReference type="NCBI Taxonomy" id="930990"/>
    <lineage>
        <taxon>Eukaryota</taxon>
        <taxon>Fungi</taxon>
        <taxon>Dikarya</taxon>
        <taxon>Basidiomycota</taxon>
        <taxon>Agaricomycotina</taxon>
        <taxon>Agaricomycetes</taxon>
        <taxon>Cantharellales</taxon>
        <taxon>Botryobasidiaceae</taxon>
        <taxon>Botryobasidium</taxon>
    </lineage>
</organism>
<dbReference type="PROSITE" id="PS50011">
    <property type="entry name" value="PROTEIN_KINASE_DOM"/>
    <property type="match status" value="1"/>
</dbReference>
<keyword evidence="3" id="KW-1185">Reference proteome</keyword>
<reference evidence="3" key="1">
    <citation type="journal article" date="2014" name="Proc. Natl. Acad. Sci. U.S.A.">
        <title>Extensive sampling of basidiomycete genomes demonstrates inadequacy of the white-rot/brown-rot paradigm for wood decay fungi.</title>
        <authorList>
            <person name="Riley R."/>
            <person name="Salamov A.A."/>
            <person name="Brown D.W."/>
            <person name="Nagy L.G."/>
            <person name="Floudas D."/>
            <person name="Held B.W."/>
            <person name="Levasseur A."/>
            <person name="Lombard V."/>
            <person name="Morin E."/>
            <person name="Otillar R."/>
            <person name="Lindquist E.A."/>
            <person name="Sun H."/>
            <person name="LaButti K.M."/>
            <person name="Schmutz J."/>
            <person name="Jabbour D."/>
            <person name="Luo H."/>
            <person name="Baker S.E."/>
            <person name="Pisabarro A.G."/>
            <person name="Walton J.D."/>
            <person name="Blanchette R.A."/>
            <person name="Henrissat B."/>
            <person name="Martin F."/>
            <person name="Cullen D."/>
            <person name="Hibbett D.S."/>
            <person name="Grigoriev I.V."/>
        </authorList>
    </citation>
    <scope>NUCLEOTIDE SEQUENCE [LARGE SCALE GENOMIC DNA]</scope>
    <source>
        <strain evidence="3">FD-172 SS1</strain>
    </source>
</reference>
<gene>
    <name evidence="2" type="ORF">BOTBODRAFT_649195</name>
</gene>
<dbReference type="Proteomes" id="UP000027195">
    <property type="component" value="Unassembled WGS sequence"/>
</dbReference>
<dbReference type="AlphaFoldDB" id="A0A067M773"/>
<dbReference type="InterPro" id="IPR011009">
    <property type="entry name" value="Kinase-like_dom_sf"/>
</dbReference>
<dbReference type="STRING" id="930990.A0A067M773"/>
<evidence type="ECO:0000259" key="1">
    <source>
        <dbReference type="PROSITE" id="PS50011"/>
    </source>
</evidence>
<dbReference type="InParanoid" id="A0A067M773"/>
<dbReference type="GO" id="GO:0004672">
    <property type="term" value="F:protein kinase activity"/>
    <property type="evidence" value="ECO:0007669"/>
    <property type="project" value="InterPro"/>
</dbReference>
<proteinExistence type="predicted"/>
<protein>
    <recommendedName>
        <fullName evidence="1">Protein kinase domain-containing protein</fullName>
    </recommendedName>
</protein>
<feature type="domain" description="Protein kinase" evidence="1">
    <location>
        <begin position="84"/>
        <end position="239"/>
    </location>
</feature>
<name>A0A067M773_BOTB1</name>
<evidence type="ECO:0000313" key="3">
    <source>
        <dbReference type="Proteomes" id="UP000027195"/>
    </source>
</evidence>
<dbReference type="HOGENOM" id="CLU_1160954_0_0_1"/>
<dbReference type="SUPFAM" id="SSF56112">
    <property type="entry name" value="Protein kinase-like (PK-like)"/>
    <property type="match status" value="1"/>
</dbReference>
<evidence type="ECO:0000313" key="2">
    <source>
        <dbReference type="EMBL" id="KDQ07416.1"/>
    </source>
</evidence>
<dbReference type="InterPro" id="IPR000719">
    <property type="entry name" value="Prot_kinase_dom"/>
</dbReference>
<dbReference type="EMBL" id="KL198107">
    <property type="protein sequence ID" value="KDQ07416.1"/>
    <property type="molecule type" value="Genomic_DNA"/>
</dbReference>
<dbReference type="OrthoDB" id="2523749at2759"/>